<organism evidence="5 6">
    <name type="scientific">Coilia grayii</name>
    <name type="common">Gray's grenadier anchovy</name>
    <dbReference type="NCBI Taxonomy" id="363190"/>
    <lineage>
        <taxon>Eukaryota</taxon>
        <taxon>Metazoa</taxon>
        <taxon>Chordata</taxon>
        <taxon>Craniata</taxon>
        <taxon>Vertebrata</taxon>
        <taxon>Euteleostomi</taxon>
        <taxon>Actinopterygii</taxon>
        <taxon>Neopterygii</taxon>
        <taxon>Teleostei</taxon>
        <taxon>Clupei</taxon>
        <taxon>Clupeiformes</taxon>
        <taxon>Clupeoidei</taxon>
        <taxon>Engraulidae</taxon>
        <taxon>Coilinae</taxon>
        <taxon>Coilia</taxon>
    </lineage>
</organism>
<protein>
    <recommendedName>
        <fullName evidence="4">C1q domain-containing protein</fullName>
    </recommendedName>
</protein>
<dbReference type="PANTHER" id="PTHR36191">
    <property type="entry name" value="ENDO/EXONUCLEASE/PHOSPHATASE DOMAIN-CONTAINING PROTEIN-RELATED"/>
    <property type="match status" value="1"/>
</dbReference>
<feature type="signal peptide" evidence="3">
    <location>
        <begin position="1"/>
        <end position="19"/>
    </location>
</feature>
<sequence>MLVMHFLVVLVLVVNTVITEDLHGQYEIEVWKKEDQPLWDQLSSLQKEVESLKYEQAILKQKQEVMHQMLTVDENVTLLTEGSGPLLFSPPPLWSGEEDEADNHPLNNSRPFYDPCYRYKILDQAWRATNFTTKNVQCDRQRQWQGWYRLYYRRRSIQMPEKCIKANRCGTHAPLWLTQPHPKIRDGIVFRRVCGHWRNKCCAFKSPPIQVKACRGNYYVYRFVKPPACHLAYCADVNTLVCGRCGRNQYCKSRDKITYRCANKRRRKIKKQAVHFFASYPGLLNGKVNRIKFSRVLVNEGRAFNRQTGVFRAPVSGVYQFYFSSQTGGNVPATNLWLVINGYWVTVSHSAVKGPSSIGSLSTYMTTLRKGSEVYVTHVAGQSWANSASNTITFGGSLLVQRKLE</sequence>
<feature type="chain" id="PRO_5044758003" description="C1q domain-containing protein" evidence="3">
    <location>
        <begin position="20"/>
        <end position="405"/>
    </location>
</feature>
<dbReference type="AlphaFoldDB" id="A0ABD1IX13"/>
<dbReference type="InterPro" id="IPR008983">
    <property type="entry name" value="Tumour_necrosis_fac-like_dom"/>
</dbReference>
<evidence type="ECO:0000256" key="1">
    <source>
        <dbReference type="ARBA" id="ARBA00022729"/>
    </source>
</evidence>
<evidence type="ECO:0000313" key="5">
    <source>
        <dbReference type="EMBL" id="KAL2078123.1"/>
    </source>
</evidence>
<dbReference type="PANTHER" id="PTHR36191:SF4">
    <property type="entry name" value="VWFD DOMAIN-CONTAINING PROTEIN"/>
    <property type="match status" value="1"/>
</dbReference>
<reference evidence="5 6" key="1">
    <citation type="submission" date="2024-09" db="EMBL/GenBank/DDBJ databases">
        <title>A chromosome-level genome assembly of Gray's grenadier anchovy, Coilia grayii.</title>
        <authorList>
            <person name="Fu Z."/>
        </authorList>
    </citation>
    <scope>NUCLEOTIDE SEQUENCE [LARGE SCALE GENOMIC DNA]</scope>
    <source>
        <strain evidence="5">G4</strain>
        <tissue evidence="5">Muscle</tissue>
    </source>
</reference>
<dbReference type="SMART" id="SM00110">
    <property type="entry name" value="C1Q"/>
    <property type="match status" value="1"/>
</dbReference>
<gene>
    <name evidence="5" type="ORF">ACEWY4_025808</name>
</gene>
<dbReference type="Pfam" id="PF23283">
    <property type="entry name" value="D8C_UMOD"/>
    <property type="match status" value="1"/>
</dbReference>
<dbReference type="InterPro" id="IPR057774">
    <property type="entry name" value="D8C_UMOD/GP2/OIT3-like"/>
</dbReference>
<evidence type="ECO:0000259" key="4">
    <source>
        <dbReference type="PROSITE" id="PS50871"/>
    </source>
</evidence>
<accession>A0ABD1IX13</accession>
<keyword evidence="6" id="KW-1185">Reference proteome</keyword>
<proteinExistence type="predicted"/>
<keyword evidence="2" id="KW-1015">Disulfide bond</keyword>
<comment type="caution">
    <text evidence="5">The sequence shown here is derived from an EMBL/GenBank/DDBJ whole genome shotgun (WGS) entry which is preliminary data.</text>
</comment>
<dbReference type="Gene3D" id="2.60.120.40">
    <property type="match status" value="1"/>
</dbReference>
<keyword evidence="1 3" id="KW-0732">Signal</keyword>
<evidence type="ECO:0000313" key="6">
    <source>
        <dbReference type="Proteomes" id="UP001591681"/>
    </source>
</evidence>
<dbReference type="InterPro" id="IPR001073">
    <property type="entry name" value="C1q_dom"/>
</dbReference>
<dbReference type="SUPFAM" id="SSF49842">
    <property type="entry name" value="TNF-like"/>
    <property type="match status" value="1"/>
</dbReference>
<name>A0ABD1IX13_9TELE</name>
<evidence type="ECO:0000256" key="2">
    <source>
        <dbReference type="ARBA" id="ARBA00023157"/>
    </source>
</evidence>
<evidence type="ECO:0000256" key="3">
    <source>
        <dbReference type="SAM" id="SignalP"/>
    </source>
</evidence>
<feature type="domain" description="C1q" evidence="4">
    <location>
        <begin position="269"/>
        <end position="405"/>
    </location>
</feature>
<dbReference type="EMBL" id="JBHFQA010000023">
    <property type="protein sequence ID" value="KAL2078123.1"/>
    <property type="molecule type" value="Genomic_DNA"/>
</dbReference>
<dbReference type="Pfam" id="PF00386">
    <property type="entry name" value="C1q"/>
    <property type="match status" value="1"/>
</dbReference>
<dbReference type="Proteomes" id="UP001591681">
    <property type="component" value="Unassembled WGS sequence"/>
</dbReference>
<dbReference type="PROSITE" id="PS50871">
    <property type="entry name" value="C1Q"/>
    <property type="match status" value="1"/>
</dbReference>